<dbReference type="RefSeq" id="WP_135202857.1">
    <property type="nucleotide sequence ID" value="NZ_SPVG01000180.1"/>
</dbReference>
<evidence type="ECO:0000313" key="1">
    <source>
        <dbReference type="EMBL" id="TFW18674.1"/>
    </source>
</evidence>
<dbReference type="Proteomes" id="UP000297729">
    <property type="component" value="Unassembled WGS sequence"/>
</dbReference>
<dbReference type="OrthoDB" id="1550925at2"/>
<keyword evidence="2" id="KW-1185">Reference proteome</keyword>
<protein>
    <submittedName>
        <fullName evidence="1">Uncharacterized protein</fullName>
    </submittedName>
</protein>
<proteinExistence type="predicted"/>
<comment type="caution">
    <text evidence="1">The sequence shown here is derived from an EMBL/GenBank/DDBJ whole genome shotgun (WGS) entry which is preliminary data.</text>
</comment>
<evidence type="ECO:0000313" key="2">
    <source>
        <dbReference type="Proteomes" id="UP000297729"/>
    </source>
</evidence>
<dbReference type="EMBL" id="SPVG01000180">
    <property type="protein sequence ID" value="TFW18674.1"/>
    <property type="molecule type" value="Genomic_DNA"/>
</dbReference>
<name>A0A4Y9SFE1_9BURK</name>
<sequence length="189" mass="21638">MELQQHILDFTKALATGEIEIYNEFSLQHELGLYLRAHLEDYRIQFERNVSHFNLHKSDLYKREIDIVVISKDRTINHSAIELKFPRNGQVPETMFSFCTDIAFLEQLVAGGFQSAYFLAVVDHPHFYTGKPDGIYGLFRNGQTISGRIVKPTGAKDREIIIKGSYTAQWLPISDDMKCCLVQVETGHA</sequence>
<accession>A0A4Y9SFE1</accession>
<organism evidence="1 2">
    <name type="scientific">Duganella callida</name>
    <dbReference type="NCBI Taxonomy" id="2561932"/>
    <lineage>
        <taxon>Bacteria</taxon>
        <taxon>Pseudomonadati</taxon>
        <taxon>Pseudomonadota</taxon>
        <taxon>Betaproteobacteria</taxon>
        <taxon>Burkholderiales</taxon>
        <taxon>Oxalobacteraceae</taxon>
        <taxon>Telluria group</taxon>
        <taxon>Duganella</taxon>
    </lineage>
</organism>
<dbReference type="AlphaFoldDB" id="A0A4Y9SFE1"/>
<reference evidence="1 2" key="1">
    <citation type="submission" date="2019-03" db="EMBL/GenBank/DDBJ databases">
        <title>Draft Genome Sequence of Duganella callidus sp. nov., a Novel Duganella Species Isolated from Cultivated Soil.</title>
        <authorList>
            <person name="Raths R."/>
            <person name="Peta V."/>
            <person name="Bucking H."/>
        </authorList>
    </citation>
    <scope>NUCLEOTIDE SEQUENCE [LARGE SCALE GENOMIC DNA]</scope>
    <source>
        <strain evidence="1 2">DN04</strain>
    </source>
</reference>
<gene>
    <name evidence="1" type="ORF">E4L98_17665</name>
</gene>